<evidence type="ECO:0000256" key="1">
    <source>
        <dbReference type="ARBA" id="ARBA00044755"/>
    </source>
</evidence>
<gene>
    <name evidence="2" type="ORF">JCM19231_3367</name>
</gene>
<dbReference type="RefSeq" id="WP_261836991.1">
    <property type="nucleotide sequence ID" value="NZ_AP024882.1"/>
</dbReference>
<dbReference type="AlphaFoldDB" id="A0A0B8NS70"/>
<comment type="caution">
    <text evidence="2">The sequence shown here is derived from an EMBL/GenBank/DDBJ whole genome shotgun (WGS) entry which is preliminary data.</text>
</comment>
<dbReference type="Proteomes" id="UP000031671">
    <property type="component" value="Unassembled WGS sequence"/>
</dbReference>
<accession>A0A0B8NS70</accession>
<dbReference type="EMBL" id="BBRZ01000052">
    <property type="protein sequence ID" value="GAM57365.1"/>
    <property type="molecule type" value="Genomic_DNA"/>
</dbReference>
<evidence type="ECO:0000313" key="2">
    <source>
        <dbReference type="EMBL" id="GAM57365.1"/>
    </source>
</evidence>
<dbReference type="Pfam" id="PF04519">
    <property type="entry name" value="Bactofilin"/>
    <property type="match status" value="1"/>
</dbReference>
<dbReference type="PANTHER" id="PTHR35024">
    <property type="entry name" value="HYPOTHETICAL CYTOSOLIC PROTEIN"/>
    <property type="match status" value="1"/>
</dbReference>
<evidence type="ECO:0000313" key="3">
    <source>
        <dbReference type="Proteomes" id="UP000031671"/>
    </source>
</evidence>
<evidence type="ECO:0008006" key="4">
    <source>
        <dbReference type="Google" id="ProtNLM"/>
    </source>
</evidence>
<dbReference type="InterPro" id="IPR007607">
    <property type="entry name" value="BacA/B"/>
</dbReference>
<dbReference type="PANTHER" id="PTHR35024:SF4">
    <property type="entry name" value="POLYMER-FORMING CYTOSKELETAL PROTEIN"/>
    <property type="match status" value="1"/>
</dbReference>
<name>A0A0B8NS70_9VIBR</name>
<reference evidence="2 3" key="2">
    <citation type="submission" date="2015-01" db="EMBL/GenBank/DDBJ databases">
        <authorList>
            <consortium name="NBRP consortium"/>
            <person name="Sawabe T."/>
            <person name="Meirelles P."/>
            <person name="Feng G."/>
            <person name="Sayaka M."/>
            <person name="Hattori M."/>
            <person name="Ohkuma M."/>
        </authorList>
    </citation>
    <scope>NUCLEOTIDE SEQUENCE [LARGE SCALE GENOMIC DNA]</scope>
    <source>
        <strain evidence="3">JCM 19231</strain>
    </source>
</reference>
<proteinExistence type="inferred from homology"/>
<reference evidence="2 3" key="1">
    <citation type="submission" date="2015-01" db="EMBL/GenBank/DDBJ databases">
        <title>Vibrio sp. C1 JCM 19231 whole genome shotgun sequence.</title>
        <authorList>
            <person name="Sawabe T."/>
            <person name="Meirelles P."/>
            <person name="Feng G."/>
            <person name="Sayaka M."/>
            <person name="Hattori M."/>
            <person name="Ohkuma M."/>
        </authorList>
    </citation>
    <scope>NUCLEOTIDE SEQUENCE [LARGE SCALE GENOMIC DNA]</scope>
    <source>
        <strain evidence="3">JCM 19231</strain>
    </source>
</reference>
<comment type="similarity">
    <text evidence="1">Belongs to the bactofilin family.</text>
</comment>
<sequence length="104" mass="11214">MHVDGTVVGQITVDQSLIVSQSGRVVGDIYAGKVIVNGIIEGTCHANSVEILENGRVQGTIYTDDLSIERGGKFNGDIKDAKKEQVVELADKETKAEKKERKTA</sequence>
<keyword evidence="3" id="KW-1185">Reference proteome</keyword>
<protein>
    <recommendedName>
        <fullName evidence="4">Ccm2-related protein</fullName>
    </recommendedName>
</protein>
<organism evidence="2 3">
    <name type="scientific">Vibrio ishigakensis</name>
    <dbReference type="NCBI Taxonomy" id="1481914"/>
    <lineage>
        <taxon>Bacteria</taxon>
        <taxon>Pseudomonadati</taxon>
        <taxon>Pseudomonadota</taxon>
        <taxon>Gammaproteobacteria</taxon>
        <taxon>Vibrionales</taxon>
        <taxon>Vibrionaceae</taxon>
        <taxon>Vibrio</taxon>
    </lineage>
</organism>